<evidence type="ECO:0000256" key="3">
    <source>
        <dbReference type="ARBA" id="ARBA00023295"/>
    </source>
</evidence>
<dbReference type="PANTHER" id="PTHR43101">
    <property type="entry name" value="BETA-FRUCTOSIDASE"/>
    <property type="match status" value="1"/>
</dbReference>
<dbReference type="STRING" id="1185876.BN8_01185"/>
<comment type="caution">
    <text evidence="5">The sequence shown here is derived from an EMBL/GenBank/DDBJ whole genome shotgun (WGS) entry which is preliminary data.</text>
</comment>
<gene>
    <name evidence="5" type="ORF">BN8_01185</name>
</gene>
<evidence type="ECO:0000256" key="1">
    <source>
        <dbReference type="ARBA" id="ARBA00009902"/>
    </source>
</evidence>
<accession>I2GE78</accession>
<dbReference type="InterPro" id="IPR023296">
    <property type="entry name" value="Glyco_hydro_beta-prop_sf"/>
</dbReference>
<dbReference type="SUPFAM" id="SSF75005">
    <property type="entry name" value="Arabinanase/levansucrase/invertase"/>
    <property type="match status" value="1"/>
</dbReference>
<keyword evidence="2" id="KW-0378">Hydrolase</keyword>
<evidence type="ECO:0000313" key="6">
    <source>
        <dbReference type="Proteomes" id="UP000009309"/>
    </source>
</evidence>
<evidence type="ECO:0000256" key="2">
    <source>
        <dbReference type="ARBA" id="ARBA00022801"/>
    </source>
</evidence>
<comment type="similarity">
    <text evidence="1">Belongs to the glycosyl hydrolase 32 family.</text>
</comment>
<dbReference type="InterPro" id="IPR013148">
    <property type="entry name" value="Glyco_hydro_32_N"/>
</dbReference>
<keyword evidence="6" id="KW-1185">Reference proteome</keyword>
<evidence type="ECO:0000259" key="4">
    <source>
        <dbReference type="Pfam" id="PF00251"/>
    </source>
</evidence>
<dbReference type="Gene3D" id="2.115.10.20">
    <property type="entry name" value="Glycosyl hydrolase domain, family 43"/>
    <property type="match status" value="1"/>
</dbReference>
<dbReference type="eggNOG" id="COG1621">
    <property type="taxonomic scope" value="Bacteria"/>
</dbReference>
<name>I2GE78_9BACT</name>
<proteinExistence type="inferred from homology"/>
<dbReference type="RefSeq" id="WP_009280787.1">
    <property type="nucleotide sequence ID" value="NZ_CAIT01000005.1"/>
</dbReference>
<keyword evidence="3" id="KW-0326">Glycosidase</keyword>
<dbReference type="InterPro" id="IPR051214">
    <property type="entry name" value="GH32_Enzymes"/>
</dbReference>
<protein>
    <recommendedName>
        <fullName evidence="4">Glycosyl hydrolase family 32 N-terminal domain-containing protein</fullName>
    </recommendedName>
</protein>
<dbReference type="PANTHER" id="PTHR43101:SF1">
    <property type="entry name" value="BETA-FRUCTOSIDASE"/>
    <property type="match status" value="1"/>
</dbReference>
<dbReference type="GO" id="GO:0016798">
    <property type="term" value="F:hydrolase activity, acting on glycosyl bonds"/>
    <property type="evidence" value="ECO:0007669"/>
    <property type="project" value="UniProtKB-KW"/>
</dbReference>
<dbReference type="Proteomes" id="UP000009309">
    <property type="component" value="Unassembled WGS sequence"/>
</dbReference>
<sequence>MSTCTTTSRSDRRCITPPSGQIADPTGLIRYKGKYHLFYMFDEWSRPCRNNKNWGQSISDDGINWEQLPHITNPVIDNPPSSVNLLSGLILSINHRVQN</sequence>
<evidence type="ECO:0000313" key="5">
    <source>
        <dbReference type="EMBL" id="CCH52203.1"/>
    </source>
</evidence>
<dbReference type="EMBL" id="CAIT01000005">
    <property type="protein sequence ID" value="CCH52203.1"/>
    <property type="molecule type" value="Genomic_DNA"/>
</dbReference>
<feature type="domain" description="Glycosyl hydrolase family 32 N-terminal" evidence="4">
    <location>
        <begin position="15"/>
        <end position="74"/>
    </location>
</feature>
<dbReference type="AlphaFoldDB" id="I2GE78"/>
<dbReference type="OrthoDB" id="9759709at2"/>
<dbReference type="Pfam" id="PF00251">
    <property type="entry name" value="Glyco_hydro_32N"/>
    <property type="match status" value="1"/>
</dbReference>
<organism evidence="5 6">
    <name type="scientific">Fibrisoma limi BUZ 3</name>
    <dbReference type="NCBI Taxonomy" id="1185876"/>
    <lineage>
        <taxon>Bacteria</taxon>
        <taxon>Pseudomonadati</taxon>
        <taxon>Bacteroidota</taxon>
        <taxon>Cytophagia</taxon>
        <taxon>Cytophagales</taxon>
        <taxon>Spirosomataceae</taxon>
        <taxon>Fibrisoma</taxon>
    </lineage>
</organism>
<reference evidence="5 6" key="1">
    <citation type="journal article" date="2012" name="J. Bacteriol.">
        <title>Genome Sequence of the Filamentous Bacterium Fibrisoma limi BUZ 3T.</title>
        <authorList>
            <person name="Filippini M."/>
            <person name="Qi W."/>
            <person name="Jaenicke S."/>
            <person name="Goesmann A."/>
            <person name="Smits T.H."/>
            <person name="Bagheri H.C."/>
        </authorList>
    </citation>
    <scope>NUCLEOTIDE SEQUENCE [LARGE SCALE GENOMIC DNA]</scope>
    <source>
        <strain evidence="6">BUZ 3T</strain>
    </source>
</reference>